<organism evidence="3 4">
    <name type="scientific">Nocardioides soli</name>
    <dbReference type="NCBI Taxonomy" id="1036020"/>
    <lineage>
        <taxon>Bacteria</taxon>
        <taxon>Bacillati</taxon>
        <taxon>Actinomycetota</taxon>
        <taxon>Actinomycetes</taxon>
        <taxon>Propionibacteriales</taxon>
        <taxon>Nocardioidaceae</taxon>
        <taxon>Nocardioides</taxon>
    </lineage>
</organism>
<evidence type="ECO:0000259" key="2">
    <source>
        <dbReference type="Pfam" id="PF11887"/>
    </source>
</evidence>
<dbReference type="Pfam" id="PF11887">
    <property type="entry name" value="Mce4_CUP1"/>
    <property type="match status" value="1"/>
</dbReference>
<dbReference type="NCBIfam" id="TIGR00996">
    <property type="entry name" value="Mtu_fam_mce"/>
    <property type="match status" value="1"/>
</dbReference>
<reference evidence="3 4" key="1">
    <citation type="submission" date="2020-08" db="EMBL/GenBank/DDBJ databases">
        <title>Sequencing the genomes of 1000 actinobacteria strains.</title>
        <authorList>
            <person name="Klenk H.-P."/>
        </authorList>
    </citation>
    <scope>NUCLEOTIDE SEQUENCE [LARGE SCALE GENOMIC DNA]</scope>
    <source>
        <strain evidence="3 4">DSM 105498</strain>
    </source>
</reference>
<evidence type="ECO:0000313" key="4">
    <source>
        <dbReference type="Proteomes" id="UP000589626"/>
    </source>
</evidence>
<dbReference type="InterPro" id="IPR003399">
    <property type="entry name" value="Mce/MlaD"/>
</dbReference>
<proteinExistence type="predicted"/>
<dbReference type="Pfam" id="PF02470">
    <property type="entry name" value="MlaD"/>
    <property type="match status" value="1"/>
</dbReference>
<comment type="caution">
    <text evidence="3">The sequence shown here is derived from an EMBL/GenBank/DDBJ whole genome shotgun (WGS) entry which is preliminary data.</text>
</comment>
<evidence type="ECO:0000313" key="3">
    <source>
        <dbReference type="EMBL" id="MBB3044930.1"/>
    </source>
</evidence>
<name>A0A7W4Z4M9_9ACTN</name>
<protein>
    <submittedName>
        <fullName evidence="3">Phospholipid/cholesterol/gamma-HCH transport system substrate-binding protein</fullName>
    </submittedName>
</protein>
<dbReference type="GO" id="GO:0005576">
    <property type="term" value="C:extracellular region"/>
    <property type="evidence" value="ECO:0007669"/>
    <property type="project" value="TreeGrafter"/>
</dbReference>
<dbReference type="InterPro" id="IPR024516">
    <property type="entry name" value="Mce_C"/>
</dbReference>
<gene>
    <name evidence="3" type="ORF">FHU40_004783</name>
</gene>
<dbReference type="PANTHER" id="PTHR33371:SF17">
    <property type="entry name" value="MCE-FAMILY PROTEIN MCE1B"/>
    <property type="match status" value="1"/>
</dbReference>
<dbReference type="AlphaFoldDB" id="A0A7W4Z4M9"/>
<dbReference type="InterPro" id="IPR052336">
    <property type="entry name" value="MlaD_Phospholipid_Transporter"/>
</dbReference>
<feature type="domain" description="Mce/MlaD" evidence="1">
    <location>
        <begin position="40"/>
        <end position="116"/>
    </location>
</feature>
<dbReference type="GO" id="GO:0051701">
    <property type="term" value="P:biological process involved in interaction with host"/>
    <property type="evidence" value="ECO:0007669"/>
    <property type="project" value="TreeGrafter"/>
</dbReference>
<accession>A0A7W4Z4M9</accession>
<dbReference type="RefSeq" id="WP_183594937.1">
    <property type="nucleotide sequence ID" value="NZ_JACHWR010000004.1"/>
</dbReference>
<dbReference type="Proteomes" id="UP000589626">
    <property type="component" value="Unassembled WGS sequence"/>
</dbReference>
<dbReference type="EMBL" id="JACHWR010000004">
    <property type="protein sequence ID" value="MBB3044930.1"/>
    <property type="molecule type" value="Genomic_DNA"/>
</dbReference>
<sequence length="362" mass="39309">MSRNSTTIAAGIKLGIFTVVSLLVTGLLAAIMGNVGFGAGTTYRAVFSTASMLEKGDDVRVAGVSVGEVKKVEHHDRSQALVTFRVKADVPLTTSSRAEIRFLNLVGDRYLALEEGSDRTARPLEPGGTLPIAQTRPALDLTTLFNGFQPLFQALNPQQVNDLSLNLVQVLQGEGGTVQGLLRKTASLTNTLADRDRLIGRVVDNLGQTLTTIDGRHRQLNDLVIGLKGWMTDLARDRSTIGSSLESISDLTVVVADLLRQGRPLIKSDVAKLRRLAHLLNRKESRAQVVEMLDRLPESMSDQTRTGTYGSWYNYYVCGFSGRITLPAGLGDLPGLKLLIKELNHLDFRSTAPRCNGAEATE</sequence>
<keyword evidence="4" id="KW-1185">Reference proteome</keyword>
<feature type="domain" description="Mammalian cell entry C-terminal" evidence="2">
    <location>
        <begin position="121"/>
        <end position="328"/>
    </location>
</feature>
<evidence type="ECO:0000259" key="1">
    <source>
        <dbReference type="Pfam" id="PF02470"/>
    </source>
</evidence>
<dbReference type="InterPro" id="IPR005693">
    <property type="entry name" value="Mce"/>
</dbReference>
<dbReference type="PANTHER" id="PTHR33371">
    <property type="entry name" value="INTERMEMBRANE PHOSPHOLIPID TRANSPORT SYSTEM BINDING PROTEIN MLAD-RELATED"/>
    <property type="match status" value="1"/>
</dbReference>